<protein>
    <submittedName>
        <fullName evidence="2">Uncharacterized protein</fullName>
    </submittedName>
</protein>
<dbReference type="EMBL" id="JFZZ01000128">
    <property type="protein sequence ID" value="KAK87901.1"/>
    <property type="molecule type" value="Genomic_DNA"/>
</dbReference>
<reference evidence="2 3" key="1">
    <citation type="submission" date="2014-03" db="EMBL/GenBank/DDBJ databases">
        <title>Genome sequence of Bordetella holmseii.</title>
        <authorList>
            <person name="Harvill E."/>
            <person name="Goodfield L.L."/>
            <person name="Ivanov Y."/>
            <person name="Meyer J.A."/>
            <person name="Newth C."/>
            <person name="Cassiday P."/>
            <person name="Tondella M.L."/>
            <person name="Liao P."/>
            <person name="Zimmerman J."/>
            <person name="Meert K."/>
            <person name="Wessel D."/>
            <person name="Berger J."/>
            <person name="Dean J.M."/>
            <person name="Holubkov R."/>
            <person name="Burr J."/>
            <person name="Liu T."/>
            <person name="Brinkac L.M."/>
            <person name="Sanka R."/>
            <person name="Kim M."/>
            <person name="Losada L."/>
        </authorList>
    </citation>
    <scope>NUCLEOTIDE SEQUENCE [LARGE SCALE GENOMIC DNA]</scope>
    <source>
        <strain evidence="2 3">CDC-H585-BH</strain>
    </source>
</reference>
<evidence type="ECO:0000313" key="3">
    <source>
        <dbReference type="Proteomes" id="UP000026682"/>
    </source>
</evidence>
<dbReference type="EMBL" id="JFZZ01000147">
    <property type="protein sequence ID" value="KAK86664.1"/>
    <property type="molecule type" value="Genomic_DNA"/>
</dbReference>
<dbReference type="AlphaFoldDB" id="A0A158M0Z3"/>
<evidence type="ECO:0000313" key="2">
    <source>
        <dbReference type="EMBL" id="KAK87901.1"/>
    </source>
</evidence>
<organism evidence="2 3">
    <name type="scientific">Bordetella holmesii CDC-H585-BH</name>
    <dbReference type="NCBI Taxonomy" id="1331206"/>
    <lineage>
        <taxon>Bacteria</taxon>
        <taxon>Pseudomonadati</taxon>
        <taxon>Pseudomonadota</taxon>
        <taxon>Betaproteobacteria</taxon>
        <taxon>Burkholderiales</taxon>
        <taxon>Alcaligenaceae</taxon>
        <taxon>Bordetella</taxon>
    </lineage>
</organism>
<dbReference type="Proteomes" id="UP000026682">
    <property type="component" value="Unassembled WGS sequence"/>
</dbReference>
<sequence>MSWQGKREQKKFCERREKSEAELTNLKNFFIISFLCC</sequence>
<accession>A0A158M0Z3</accession>
<evidence type="ECO:0000313" key="1">
    <source>
        <dbReference type="EMBL" id="KAK86664.1"/>
    </source>
</evidence>
<proteinExistence type="predicted"/>
<gene>
    <name evidence="1" type="ORF">L497_2469</name>
    <name evidence="2" type="ORF">L497_3783</name>
</gene>
<comment type="caution">
    <text evidence="2">The sequence shown here is derived from an EMBL/GenBank/DDBJ whole genome shotgun (WGS) entry which is preliminary data.</text>
</comment>
<name>A0A158M0Z3_9BORD</name>